<keyword evidence="4" id="KW-0131">Cell cycle</keyword>
<reference evidence="6" key="1">
    <citation type="submission" date="2020-02" db="EMBL/GenBank/DDBJ databases">
        <authorList>
            <person name="Meier V. D."/>
        </authorList>
    </citation>
    <scope>NUCLEOTIDE SEQUENCE</scope>
    <source>
        <strain evidence="6">AVDCRST_MAG68</strain>
    </source>
</reference>
<evidence type="ECO:0000256" key="1">
    <source>
        <dbReference type="ARBA" id="ARBA00022490"/>
    </source>
</evidence>
<dbReference type="GO" id="GO:0051301">
    <property type="term" value="P:cell division"/>
    <property type="evidence" value="ECO:0007669"/>
    <property type="project" value="UniProtKB-KW"/>
</dbReference>
<dbReference type="PANTHER" id="PTHR34298">
    <property type="entry name" value="SEGREGATION AND CONDENSATION PROTEIN B"/>
    <property type="match status" value="1"/>
</dbReference>
<dbReference type="NCBIfam" id="TIGR00281">
    <property type="entry name" value="SMC-Scp complex subunit ScpB"/>
    <property type="match status" value="1"/>
</dbReference>
<feature type="coiled-coil region" evidence="5">
    <location>
        <begin position="23"/>
        <end position="52"/>
    </location>
</feature>
<dbReference type="GO" id="GO:0051304">
    <property type="term" value="P:chromosome separation"/>
    <property type="evidence" value="ECO:0007669"/>
    <property type="project" value="InterPro"/>
</dbReference>
<evidence type="ECO:0000313" key="6">
    <source>
        <dbReference type="EMBL" id="CAA9356175.1"/>
    </source>
</evidence>
<dbReference type="Gene3D" id="1.10.10.10">
    <property type="entry name" value="Winged helix-like DNA-binding domain superfamily/Winged helix DNA-binding domain"/>
    <property type="match status" value="2"/>
</dbReference>
<keyword evidence="5" id="KW-0175">Coiled coil</keyword>
<dbReference type="InterPro" id="IPR036390">
    <property type="entry name" value="WH_DNA-bd_sf"/>
</dbReference>
<accession>A0A6J4MCS9</accession>
<dbReference type="SUPFAM" id="SSF46785">
    <property type="entry name" value="Winged helix' DNA-binding domain"/>
    <property type="match status" value="2"/>
</dbReference>
<proteinExistence type="predicted"/>
<dbReference type="Pfam" id="PF04079">
    <property type="entry name" value="SMC_ScpB"/>
    <property type="match status" value="1"/>
</dbReference>
<dbReference type="InterPro" id="IPR005234">
    <property type="entry name" value="ScpB_csome_segregation"/>
</dbReference>
<keyword evidence="3" id="KW-0159">Chromosome partition</keyword>
<dbReference type="AlphaFoldDB" id="A0A6J4MCS9"/>
<dbReference type="PIRSF" id="PIRSF019345">
    <property type="entry name" value="ScpB"/>
    <property type="match status" value="1"/>
</dbReference>
<sequence length="188" mass="20519">MRASRIVEALLFASEAPLSAAELARADEELDEERVEAAIAELRAEYDRQERAFTVFEVGGGFQLLTRPEYAPVLERFDSVPAAHRLSGPALETLAIIAYRQPVGRAEVEEIRGVGAGGVLRTLQERGLVDVVGRGEGLGRPLLYGTTPFFLQHFGFRTLDDLPRPEELPVVLARREPGVSTDAEAPPG</sequence>
<evidence type="ECO:0000256" key="4">
    <source>
        <dbReference type="ARBA" id="ARBA00023306"/>
    </source>
</evidence>
<dbReference type="EMBL" id="CADCTW010000187">
    <property type="protein sequence ID" value="CAA9356175.1"/>
    <property type="molecule type" value="Genomic_DNA"/>
</dbReference>
<gene>
    <name evidence="6" type="ORF">AVDCRST_MAG68-4443</name>
</gene>
<protein>
    <submittedName>
        <fullName evidence="6">Segregation and condensation protein B</fullName>
    </submittedName>
</protein>
<evidence type="ECO:0000256" key="3">
    <source>
        <dbReference type="ARBA" id="ARBA00022829"/>
    </source>
</evidence>
<dbReference type="InterPro" id="IPR036388">
    <property type="entry name" value="WH-like_DNA-bd_sf"/>
</dbReference>
<evidence type="ECO:0000256" key="5">
    <source>
        <dbReference type="SAM" id="Coils"/>
    </source>
</evidence>
<evidence type="ECO:0000256" key="2">
    <source>
        <dbReference type="ARBA" id="ARBA00022618"/>
    </source>
</evidence>
<keyword evidence="2" id="KW-0132">Cell division</keyword>
<name>A0A6J4MCS9_9BACT</name>
<dbReference type="PANTHER" id="PTHR34298:SF2">
    <property type="entry name" value="SEGREGATION AND CONDENSATION PROTEIN B"/>
    <property type="match status" value="1"/>
</dbReference>
<keyword evidence="1" id="KW-0963">Cytoplasm</keyword>
<organism evidence="6">
    <name type="scientific">uncultured Gemmatimonadota bacterium</name>
    <dbReference type="NCBI Taxonomy" id="203437"/>
    <lineage>
        <taxon>Bacteria</taxon>
        <taxon>Pseudomonadati</taxon>
        <taxon>Gemmatimonadota</taxon>
        <taxon>environmental samples</taxon>
    </lineage>
</organism>